<keyword evidence="1" id="KW-0472">Membrane</keyword>
<accession>A0A366HUL2</accession>
<keyword evidence="1" id="KW-0812">Transmembrane</keyword>
<comment type="caution">
    <text evidence="2">The sequence shown here is derived from an EMBL/GenBank/DDBJ whole genome shotgun (WGS) entry which is preliminary data.</text>
</comment>
<reference evidence="2 3" key="1">
    <citation type="submission" date="2018-06" db="EMBL/GenBank/DDBJ databases">
        <title>Genomic Encyclopedia of Type Strains, Phase IV (KMG-IV): sequencing the most valuable type-strain genomes for metagenomic binning, comparative biology and taxonomic classification.</title>
        <authorList>
            <person name="Goeker M."/>
        </authorList>
    </citation>
    <scope>NUCLEOTIDE SEQUENCE [LARGE SCALE GENOMIC DNA]</scope>
    <source>
        <strain evidence="2 3">DSM 25532</strain>
    </source>
</reference>
<keyword evidence="1" id="KW-1133">Transmembrane helix</keyword>
<dbReference type="OrthoDB" id="10013868at2"/>
<feature type="transmembrane region" description="Helical" evidence="1">
    <location>
        <begin position="81"/>
        <end position="109"/>
    </location>
</feature>
<name>A0A366HUL2_9BACT</name>
<dbReference type="AlphaFoldDB" id="A0A366HUL2"/>
<evidence type="ECO:0000256" key="1">
    <source>
        <dbReference type="SAM" id="Phobius"/>
    </source>
</evidence>
<dbReference type="Proteomes" id="UP000253426">
    <property type="component" value="Unassembled WGS sequence"/>
</dbReference>
<evidence type="ECO:0000313" key="3">
    <source>
        <dbReference type="Proteomes" id="UP000253426"/>
    </source>
</evidence>
<keyword evidence="3" id="KW-1185">Reference proteome</keyword>
<sequence length="121" mass="13682">MRRALAITGILFLVAPLLLVLWTVIQYFVLKSQIHHVEEQFARASIVLMAFQLQGGVCTGFVGMILLGLCVDGQGYRPRWLLWWMISLGVLWLLYFPLGSTLGLALLIYTASKRKKFGVVR</sequence>
<feature type="transmembrane region" description="Helical" evidence="1">
    <location>
        <begin position="41"/>
        <end position="69"/>
    </location>
</feature>
<evidence type="ECO:0000313" key="2">
    <source>
        <dbReference type="EMBL" id="RBP47540.1"/>
    </source>
</evidence>
<dbReference type="RefSeq" id="WP_113956468.1">
    <property type="nucleotide sequence ID" value="NZ_QNRR01000001.1"/>
</dbReference>
<protein>
    <submittedName>
        <fullName evidence="2">Uncharacterized protein</fullName>
    </submittedName>
</protein>
<proteinExistence type="predicted"/>
<gene>
    <name evidence="2" type="ORF">DES53_101337</name>
</gene>
<organism evidence="2 3">
    <name type="scientific">Roseimicrobium gellanilyticum</name>
    <dbReference type="NCBI Taxonomy" id="748857"/>
    <lineage>
        <taxon>Bacteria</taxon>
        <taxon>Pseudomonadati</taxon>
        <taxon>Verrucomicrobiota</taxon>
        <taxon>Verrucomicrobiia</taxon>
        <taxon>Verrucomicrobiales</taxon>
        <taxon>Verrucomicrobiaceae</taxon>
        <taxon>Roseimicrobium</taxon>
    </lineage>
</organism>
<dbReference type="EMBL" id="QNRR01000001">
    <property type="protein sequence ID" value="RBP47540.1"/>
    <property type="molecule type" value="Genomic_DNA"/>
</dbReference>
<feature type="transmembrane region" description="Helical" evidence="1">
    <location>
        <begin position="6"/>
        <end position="29"/>
    </location>
</feature>